<name>A0A6M3LCC2_9ZZZZ</name>
<dbReference type="Pfam" id="PF00574">
    <property type="entry name" value="CLP_protease"/>
    <property type="match status" value="1"/>
</dbReference>
<protein>
    <submittedName>
        <fullName evidence="2">Putative protease</fullName>
    </submittedName>
</protein>
<dbReference type="Gene3D" id="3.90.226.10">
    <property type="entry name" value="2-enoyl-CoA Hydratase, Chain A, domain 1"/>
    <property type="match status" value="1"/>
</dbReference>
<dbReference type="InterPro" id="IPR029045">
    <property type="entry name" value="ClpP/crotonase-like_dom_sf"/>
</dbReference>
<accession>A0A6M3LCC2</accession>
<dbReference type="SUPFAM" id="SSF52096">
    <property type="entry name" value="ClpP/crotonase"/>
    <property type="match status" value="1"/>
</dbReference>
<evidence type="ECO:0000313" key="2">
    <source>
        <dbReference type="EMBL" id="QJA92370.1"/>
    </source>
</evidence>
<dbReference type="GO" id="GO:0006515">
    <property type="term" value="P:protein quality control for misfolded or incompletely synthesized proteins"/>
    <property type="evidence" value="ECO:0007669"/>
    <property type="project" value="TreeGrafter"/>
</dbReference>
<dbReference type="GO" id="GO:0051117">
    <property type="term" value="F:ATPase binding"/>
    <property type="evidence" value="ECO:0007669"/>
    <property type="project" value="TreeGrafter"/>
</dbReference>
<dbReference type="InterPro" id="IPR023562">
    <property type="entry name" value="ClpP/TepA"/>
</dbReference>
<gene>
    <name evidence="2" type="ORF">MM415B04709_0008</name>
</gene>
<dbReference type="InterPro" id="IPR001907">
    <property type="entry name" value="ClpP"/>
</dbReference>
<dbReference type="PANTHER" id="PTHR10381:SF11">
    <property type="entry name" value="ATP-DEPENDENT CLP PROTEASE PROTEOLYTIC SUBUNIT, MITOCHONDRIAL"/>
    <property type="match status" value="1"/>
</dbReference>
<comment type="similarity">
    <text evidence="1">Belongs to the peptidase S14 family.</text>
</comment>
<keyword evidence="2" id="KW-0378">Hydrolase</keyword>
<keyword evidence="2" id="KW-0645">Protease</keyword>
<proteinExistence type="inferred from homology"/>
<dbReference type="AlphaFoldDB" id="A0A6M3LCC2"/>
<dbReference type="PANTHER" id="PTHR10381">
    <property type="entry name" value="ATP-DEPENDENT CLP PROTEASE PROTEOLYTIC SUBUNIT"/>
    <property type="match status" value="1"/>
</dbReference>
<evidence type="ECO:0000256" key="1">
    <source>
        <dbReference type="ARBA" id="ARBA00007039"/>
    </source>
</evidence>
<dbReference type="CDD" id="cd07017">
    <property type="entry name" value="S14_ClpP_2"/>
    <property type="match status" value="1"/>
</dbReference>
<dbReference type="GO" id="GO:0009368">
    <property type="term" value="C:endopeptidase Clp complex"/>
    <property type="evidence" value="ECO:0007669"/>
    <property type="project" value="TreeGrafter"/>
</dbReference>
<organism evidence="2">
    <name type="scientific">viral metagenome</name>
    <dbReference type="NCBI Taxonomy" id="1070528"/>
    <lineage>
        <taxon>unclassified sequences</taxon>
        <taxon>metagenomes</taxon>
        <taxon>organismal metagenomes</taxon>
    </lineage>
</organism>
<sequence length="200" mass="22645">MLYPRVDRVGERDILVADYEMVGFKEHMTQKYRTLYLDGVISGDSSPRQLLGALDTLSHDPIKLFITSPGGDLDTTFLFYDVMKRIQSPVITIGDYCASAAAILLAAGSKRYLSPHAKVMLHLPAGQMGGDARDWDIQHKQMEKYRNKIVDILIECGARKSKKEILNDIDRDYWMEPEEAIEYGLADEVLTAETWGGWIE</sequence>
<dbReference type="PRINTS" id="PR00127">
    <property type="entry name" value="CLPPROTEASEP"/>
</dbReference>
<dbReference type="GO" id="GO:0004176">
    <property type="term" value="F:ATP-dependent peptidase activity"/>
    <property type="evidence" value="ECO:0007669"/>
    <property type="project" value="InterPro"/>
</dbReference>
<dbReference type="EMBL" id="MT143061">
    <property type="protein sequence ID" value="QJA92370.1"/>
    <property type="molecule type" value="Genomic_DNA"/>
</dbReference>
<reference evidence="2" key="1">
    <citation type="submission" date="2020-03" db="EMBL/GenBank/DDBJ databases">
        <title>The deep terrestrial virosphere.</title>
        <authorList>
            <person name="Holmfeldt K."/>
            <person name="Nilsson E."/>
            <person name="Simone D."/>
            <person name="Lopez-Fernandez M."/>
            <person name="Wu X."/>
            <person name="de Brujin I."/>
            <person name="Lundin D."/>
            <person name="Andersson A."/>
            <person name="Bertilsson S."/>
            <person name="Dopson M."/>
        </authorList>
    </citation>
    <scope>NUCLEOTIDE SEQUENCE</scope>
    <source>
        <strain evidence="2">MM415B04709</strain>
    </source>
</reference>
<dbReference type="GO" id="GO:0004252">
    <property type="term" value="F:serine-type endopeptidase activity"/>
    <property type="evidence" value="ECO:0007669"/>
    <property type="project" value="InterPro"/>
</dbReference>